<dbReference type="InterPro" id="IPR035927">
    <property type="entry name" value="DUSP-like_sf"/>
</dbReference>
<gene>
    <name evidence="7" type="primary">Usp20-33</name>
</gene>
<dbReference type="PROSITE" id="PS00973">
    <property type="entry name" value="USP_2"/>
    <property type="match status" value="1"/>
</dbReference>
<feature type="compositionally biased region" description="Polar residues" evidence="3">
    <location>
        <begin position="308"/>
        <end position="324"/>
    </location>
</feature>
<feature type="compositionally biased region" description="Low complexity" evidence="3">
    <location>
        <begin position="274"/>
        <end position="292"/>
    </location>
</feature>
<dbReference type="InterPro" id="IPR001394">
    <property type="entry name" value="Peptidase_C19_UCH"/>
</dbReference>
<feature type="compositionally biased region" description="Acidic residues" evidence="3">
    <location>
        <begin position="839"/>
        <end position="853"/>
    </location>
</feature>
<comment type="catalytic activity">
    <reaction evidence="1">
        <text>Thiol-dependent hydrolysis of ester, thioester, amide, peptide and isopeptide bonds formed by the C-terminal Gly of ubiquitin (a 76-residue protein attached to proteins as an intracellular targeting signal).</text>
        <dbReference type="EC" id="3.4.19.12"/>
    </reaction>
</comment>
<dbReference type="EC" id="3.4.19.12" evidence="2"/>
<dbReference type="CDD" id="cd02674">
    <property type="entry name" value="Peptidase_C19R"/>
    <property type="match status" value="1"/>
</dbReference>
<feature type="domain" description="DUSP" evidence="5">
    <location>
        <begin position="716"/>
        <end position="827"/>
    </location>
</feature>
<feature type="region of interest" description="Disordered" evidence="3">
    <location>
        <begin position="839"/>
        <end position="997"/>
    </location>
</feature>
<accession>A0A6P4I0R0</accession>
<dbReference type="PROSITE" id="PS00972">
    <property type="entry name" value="USP_1"/>
    <property type="match status" value="1"/>
</dbReference>
<name>A0A6P4I0R0_DROKI</name>
<dbReference type="OrthoDB" id="73004at2759"/>
<feature type="domain" description="DUSP" evidence="5">
    <location>
        <begin position="608"/>
        <end position="707"/>
    </location>
</feature>
<dbReference type="GO" id="GO:0004843">
    <property type="term" value="F:cysteine-type deubiquitinase activity"/>
    <property type="evidence" value="ECO:0007669"/>
    <property type="project" value="UniProtKB-EC"/>
</dbReference>
<dbReference type="FunFam" id="3.30.2230.10:FF:000007">
    <property type="entry name" value="Ubiquitinyl hydrolase 1"/>
    <property type="match status" value="1"/>
</dbReference>
<dbReference type="Pfam" id="PF06337">
    <property type="entry name" value="DUSP"/>
    <property type="match status" value="2"/>
</dbReference>
<reference evidence="7" key="2">
    <citation type="submission" date="2025-08" db="UniProtKB">
        <authorList>
            <consortium name="RefSeq"/>
        </authorList>
    </citation>
    <scope>IDENTIFICATION</scope>
    <source>
        <strain evidence="7">14028-0561.14</strain>
        <tissue evidence="7">Whole fly</tissue>
    </source>
</reference>
<feature type="compositionally biased region" description="Acidic residues" evidence="3">
    <location>
        <begin position="293"/>
        <end position="302"/>
    </location>
</feature>
<dbReference type="InterPro" id="IPR028889">
    <property type="entry name" value="USP"/>
</dbReference>
<feature type="compositionally biased region" description="Polar residues" evidence="3">
    <location>
        <begin position="1028"/>
        <end position="1043"/>
    </location>
</feature>
<dbReference type="Gene3D" id="3.30.2230.10">
    <property type="entry name" value="DUSP-like"/>
    <property type="match status" value="2"/>
</dbReference>
<keyword evidence="7" id="KW-0378">Hydrolase</keyword>
<protein>
    <recommendedName>
        <fullName evidence="2">ubiquitinyl hydrolase 1</fullName>
        <ecNumber evidence="2">3.4.19.12</ecNumber>
    </recommendedName>
</protein>
<feature type="region of interest" description="Disordered" evidence="3">
    <location>
        <begin position="1023"/>
        <end position="1043"/>
    </location>
</feature>
<feature type="compositionally biased region" description="Basic residues" evidence="3">
    <location>
        <begin position="936"/>
        <end position="948"/>
    </location>
</feature>
<dbReference type="PANTHER" id="PTHR21646">
    <property type="entry name" value="UBIQUITIN CARBOXYL-TERMINAL HYDROLASE"/>
    <property type="match status" value="1"/>
</dbReference>
<evidence type="ECO:0000256" key="3">
    <source>
        <dbReference type="SAM" id="MobiDB-lite"/>
    </source>
</evidence>
<feature type="region of interest" description="Disordered" evidence="3">
    <location>
        <begin position="274"/>
        <end position="324"/>
    </location>
</feature>
<dbReference type="SUPFAM" id="SSF143791">
    <property type="entry name" value="DUSP-like"/>
    <property type="match status" value="2"/>
</dbReference>
<proteinExistence type="predicted"/>
<evidence type="ECO:0000313" key="6">
    <source>
        <dbReference type="Proteomes" id="UP001652661"/>
    </source>
</evidence>
<dbReference type="InterPro" id="IPR038765">
    <property type="entry name" value="Papain-like_cys_pep_sf"/>
</dbReference>
<feature type="compositionally biased region" description="Basic and acidic residues" evidence="3">
    <location>
        <begin position="974"/>
        <end position="992"/>
    </location>
</feature>
<keyword evidence="6" id="KW-1185">Reference proteome</keyword>
<dbReference type="Proteomes" id="UP001652661">
    <property type="component" value="Chromosome 2R"/>
</dbReference>
<evidence type="ECO:0000259" key="4">
    <source>
        <dbReference type="PROSITE" id="PS50235"/>
    </source>
</evidence>
<evidence type="ECO:0000259" key="5">
    <source>
        <dbReference type="PROSITE" id="PS51283"/>
    </source>
</evidence>
<organism evidence="6 7">
    <name type="scientific">Drosophila kikkawai</name>
    <name type="common">Fruit fly</name>
    <dbReference type="NCBI Taxonomy" id="30033"/>
    <lineage>
        <taxon>Eukaryota</taxon>
        <taxon>Metazoa</taxon>
        <taxon>Ecdysozoa</taxon>
        <taxon>Arthropoda</taxon>
        <taxon>Hexapoda</taxon>
        <taxon>Insecta</taxon>
        <taxon>Pterygota</taxon>
        <taxon>Neoptera</taxon>
        <taxon>Endopterygota</taxon>
        <taxon>Diptera</taxon>
        <taxon>Brachycera</taxon>
        <taxon>Muscomorpha</taxon>
        <taxon>Ephydroidea</taxon>
        <taxon>Drosophilidae</taxon>
        <taxon>Drosophila</taxon>
        <taxon>Sophophora</taxon>
    </lineage>
</organism>
<dbReference type="InterPro" id="IPR018200">
    <property type="entry name" value="USP_CS"/>
</dbReference>
<feature type="region of interest" description="Disordered" evidence="3">
    <location>
        <begin position="341"/>
        <end position="366"/>
    </location>
</feature>
<dbReference type="RefSeq" id="XP_017022402.1">
    <property type="nucleotide sequence ID" value="XM_017166913.3"/>
</dbReference>
<dbReference type="PANTHER" id="PTHR21646:SF86">
    <property type="entry name" value="UBIQUITIN CARBOXYL-TERMINAL HYDROLASE"/>
    <property type="match status" value="1"/>
</dbReference>
<evidence type="ECO:0000256" key="2">
    <source>
        <dbReference type="ARBA" id="ARBA00012759"/>
    </source>
</evidence>
<dbReference type="Pfam" id="PF00443">
    <property type="entry name" value="UCH"/>
    <property type="match status" value="1"/>
</dbReference>
<dbReference type="GO" id="GO:0016579">
    <property type="term" value="P:protein deubiquitination"/>
    <property type="evidence" value="ECO:0007669"/>
    <property type="project" value="InterPro"/>
</dbReference>
<dbReference type="SUPFAM" id="SSF54001">
    <property type="entry name" value="Cysteine proteinases"/>
    <property type="match status" value="1"/>
</dbReference>
<feature type="domain" description="USP" evidence="4">
    <location>
        <begin position="155"/>
        <end position="610"/>
    </location>
</feature>
<dbReference type="Gene3D" id="3.90.70.10">
    <property type="entry name" value="Cysteine proteinases"/>
    <property type="match status" value="1"/>
</dbReference>
<evidence type="ECO:0000313" key="7">
    <source>
        <dbReference type="RefSeq" id="XP_017022402.1"/>
    </source>
</evidence>
<sequence>MESTGLSGNIFPYIGVLVSVTSWRHADNALFCRPLLRDGTVFWLDRASGTQHFQGTHPKSKFFIKISIKRNHAELGDIMSVSPSPHQHSPHVDPHSRAADCDLGHKLTNGRAMTDSRGSRCHDQVFSGSLNSLARKEESEEDAKVLGPGPGTGRVGLQNIANTCYMNSALQALSNLPPMTHYFINCSELVEYIADQSVRRCKPAGLAKSYRRLMQDIWQEVDGNKEAVAPRGILYGIRSVHPMFRGYQQHDTQEFLRCFMDQLHEELTEQVSMLPQPQNQSQLQSQQQQPPSETDDDNEDEAVPPSLTPATSESEYDTCESSMSERSAEVLLKTEYFVTPRRTNGSSGNIPETHPVQLQQPNGSTAEQKPVEAARSIISDVFDGKLLSSVQCLTCDRVSTREETFQDLSLPIPNRDFLNVLHQTHSLSVQSLNAAETSARANEGWLAWMWNVLRSWIYGPSVTLYDCMASFFSADELKGDNMYSCERCNKLRTGIKFSKVLTLPEVLCIHLKRFRHDLSYSTKISSDVYFPLEGFDMRPYIHKDCRSQVPIYNLSSVICHHGTVGGGHYTCYARNALNGRWYEFDDQYVTEVSPETVQTCQAYVLFYQKHNPQMKLIRETAISLSTTHPLCDSDIQFYVTREWLSRLATFSEPGPINNQEMLCPHGGILHSKADLISQIAVPISQPLWDYLYRTFGGGPAVNIMFECEICKRAAETLSRRQQYELNEFTRYNGLQNEFDSTAIYAIAMPWLRSWQQFSRGKTHKEPGPIANEGIAAPMDNGSLNGSMTAAVSCVRLGSDYAQLNARLWRFLHNIYGGGPEIMLRQALSDDEDDAGEIEIIDQDDQECNDDEEHQEEREENVVMPEQDVVETLDYQHNHSDTESNLGRRNTPSPSLSSSRSPTAKRQSEEAESDLQPSSPKSKRNRARVKVSAMRLNMRKKGKRNRSAYKQHAEMFGAKGNYNANTQADPPAGELHSRDKDKDKDKDKSKERTNAFPSEYSLPISIPFQSDNFQVNGVHEKGNKLLRNGTRSGSNATTNNKENVTLQKFVTLREANGPSDETDI</sequence>
<dbReference type="AlphaFoldDB" id="A0A6P4I0R0"/>
<dbReference type="PROSITE" id="PS50235">
    <property type="entry name" value="USP_3"/>
    <property type="match status" value="1"/>
</dbReference>
<dbReference type="InterPro" id="IPR006615">
    <property type="entry name" value="Pept_C19_DUSP"/>
</dbReference>
<dbReference type="PROSITE" id="PS51283">
    <property type="entry name" value="DUSP"/>
    <property type="match status" value="2"/>
</dbReference>
<evidence type="ECO:0000256" key="1">
    <source>
        <dbReference type="ARBA" id="ARBA00000707"/>
    </source>
</evidence>
<reference evidence="6" key="1">
    <citation type="submission" date="2025-05" db="UniProtKB">
        <authorList>
            <consortium name="RefSeq"/>
        </authorList>
    </citation>
    <scope>NUCLEOTIDE SEQUENCE [LARGE SCALE GENOMIC DNA]</scope>
    <source>
        <strain evidence="6">14028-0561.14</strain>
    </source>
</reference>
<dbReference type="SMART" id="SM00695">
    <property type="entry name" value="DUSP"/>
    <property type="match status" value="2"/>
</dbReference>
<feature type="compositionally biased region" description="Low complexity" evidence="3">
    <location>
        <begin position="891"/>
        <end position="901"/>
    </location>
</feature>
<dbReference type="InterPro" id="IPR050185">
    <property type="entry name" value="Ub_carboxyl-term_hydrolase"/>
</dbReference>